<proteinExistence type="predicted"/>
<dbReference type="AlphaFoldDB" id="A0A9Q0IML5"/>
<dbReference type="Proteomes" id="UP001148018">
    <property type="component" value="Unassembled WGS sequence"/>
</dbReference>
<evidence type="ECO:0000313" key="2">
    <source>
        <dbReference type="EMBL" id="KAJ3606132.1"/>
    </source>
</evidence>
<dbReference type="EMBL" id="JANIIK010000042">
    <property type="protein sequence ID" value="KAJ3606132.1"/>
    <property type="molecule type" value="Genomic_DNA"/>
</dbReference>
<reference evidence="2" key="1">
    <citation type="submission" date="2022-07" db="EMBL/GenBank/DDBJ databases">
        <title>Chromosome-level genome of Muraenolepis orangiensis.</title>
        <authorList>
            <person name="Kim J."/>
        </authorList>
    </citation>
    <scope>NUCLEOTIDE SEQUENCE</scope>
    <source>
        <strain evidence="2">KU_S4_2022</strain>
        <tissue evidence="2">Muscle</tissue>
    </source>
</reference>
<organism evidence="2 3">
    <name type="scientific">Muraenolepis orangiensis</name>
    <name type="common">Patagonian moray cod</name>
    <dbReference type="NCBI Taxonomy" id="630683"/>
    <lineage>
        <taxon>Eukaryota</taxon>
        <taxon>Metazoa</taxon>
        <taxon>Chordata</taxon>
        <taxon>Craniata</taxon>
        <taxon>Vertebrata</taxon>
        <taxon>Euteleostomi</taxon>
        <taxon>Actinopterygii</taxon>
        <taxon>Neopterygii</taxon>
        <taxon>Teleostei</taxon>
        <taxon>Neoteleostei</taxon>
        <taxon>Acanthomorphata</taxon>
        <taxon>Zeiogadaria</taxon>
        <taxon>Gadariae</taxon>
        <taxon>Gadiformes</taxon>
        <taxon>Muraenolepidoidei</taxon>
        <taxon>Muraenolepididae</taxon>
        <taxon>Muraenolepis</taxon>
    </lineage>
</organism>
<protein>
    <submittedName>
        <fullName evidence="2">Uncharacterized protein</fullName>
    </submittedName>
</protein>
<comment type="caution">
    <text evidence="2">The sequence shown here is derived from an EMBL/GenBank/DDBJ whole genome shotgun (WGS) entry which is preliminary data.</text>
</comment>
<evidence type="ECO:0000256" key="1">
    <source>
        <dbReference type="SAM" id="MobiDB-lite"/>
    </source>
</evidence>
<accession>A0A9Q0IML5</accession>
<keyword evidence="3" id="KW-1185">Reference proteome</keyword>
<feature type="region of interest" description="Disordered" evidence="1">
    <location>
        <begin position="38"/>
        <end position="59"/>
    </location>
</feature>
<evidence type="ECO:0000313" key="3">
    <source>
        <dbReference type="Proteomes" id="UP001148018"/>
    </source>
</evidence>
<name>A0A9Q0IML5_9TELE</name>
<sequence>MLFTDPLIIPAVRSTPPGPLCLSITPVTSQIPGVSGVGRRALAPRPTPPVSFQSQGETGVSGYPELALITIPSVIGVSK</sequence>
<gene>
    <name evidence="2" type="ORF">NHX12_025653</name>
</gene>